<keyword evidence="5 7" id="KW-0418">Kinase</keyword>
<dbReference type="GO" id="GO:0005524">
    <property type="term" value="F:ATP binding"/>
    <property type="evidence" value="ECO:0007669"/>
    <property type="project" value="InterPro"/>
</dbReference>
<dbReference type="AlphaFoldDB" id="A0A9D9DIA4"/>
<keyword evidence="3 7" id="KW-0808">Transferase</keyword>
<evidence type="ECO:0000256" key="1">
    <source>
        <dbReference type="ARBA" id="ARBA00004690"/>
    </source>
</evidence>
<reference evidence="7" key="1">
    <citation type="submission" date="2020-10" db="EMBL/GenBank/DDBJ databases">
        <authorList>
            <person name="Gilroy R."/>
        </authorList>
    </citation>
    <scope>NUCLEOTIDE SEQUENCE</scope>
    <source>
        <strain evidence="7">11159</strain>
    </source>
</reference>
<dbReference type="InterPro" id="IPR027417">
    <property type="entry name" value="P-loop_NTPase"/>
</dbReference>
<dbReference type="EMBL" id="JADIMY010000045">
    <property type="protein sequence ID" value="MBO8427332.1"/>
    <property type="molecule type" value="Genomic_DNA"/>
</dbReference>
<dbReference type="PANTHER" id="PTHR10285">
    <property type="entry name" value="URIDINE KINASE"/>
    <property type="match status" value="1"/>
</dbReference>
<evidence type="ECO:0000313" key="7">
    <source>
        <dbReference type="EMBL" id="MBO8427332.1"/>
    </source>
</evidence>
<reference evidence="7" key="2">
    <citation type="journal article" date="2021" name="PeerJ">
        <title>Extensive microbial diversity within the chicken gut microbiome revealed by metagenomics and culture.</title>
        <authorList>
            <person name="Gilroy R."/>
            <person name="Ravi A."/>
            <person name="Getino M."/>
            <person name="Pursley I."/>
            <person name="Horton D.L."/>
            <person name="Alikhan N.F."/>
            <person name="Baker D."/>
            <person name="Gharbi K."/>
            <person name="Hall N."/>
            <person name="Watson M."/>
            <person name="Adriaenssens E.M."/>
            <person name="Foster-Nyarko E."/>
            <person name="Jarju S."/>
            <person name="Secka A."/>
            <person name="Antonio M."/>
            <person name="Oren A."/>
            <person name="Chaudhuri R.R."/>
            <person name="La Ragione R."/>
            <person name="Hildebrand F."/>
            <person name="Pallen M.J."/>
        </authorList>
    </citation>
    <scope>NUCLEOTIDE SEQUENCE</scope>
    <source>
        <strain evidence="7">11159</strain>
    </source>
</reference>
<comment type="caution">
    <text evidence="7">The sequence shown here is derived from an EMBL/GenBank/DDBJ whole genome shotgun (WGS) entry which is preliminary data.</text>
</comment>
<dbReference type="EC" id="2.7.1.48" evidence="2"/>
<dbReference type="GO" id="GO:0004849">
    <property type="term" value="F:uridine kinase activity"/>
    <property type="evidence" value="ECO:0007669"/>
    <property type="project" value="UniProtKB-EC"/>
</dbReference>
<dbReference type="InterPro" id="IPR000764">
    <property type="entry name" value="Uridine_kinase-like"/>
</dbReference>
<feature type="domain" description="Phosphoribulokinase/uridine kinase" evidence="6">
    <location>
        <begin position="5"/>
        <end position="182"/>
    </location>
</feature>
<evidence type="ECO:0000256" key="3">
    <source>
        <dbReference type="ARBA" id="ARBA00022679"/>
    </source>
</evidence>
<dbReference type="InterPro" id="IPR006083">
    <property type="entry name" value="PRK/URK"/>
</dbReference>
<dbReference type="SUPFAM" id="SSF52540">
    <property type="entry name" value="P-loop containing nucleoside triphosphate hydrolases"/>
    <property type="match status" value="1"/>
</dbReference>
<sequence>MAHIVLVGGGSASGKTYILNKVIDKLGKENVTHISIDDYYKKLDMPLEERRKVNFDHPKAFDWDLIETQLKMLKENKTIEKPVYDYTISNRSDKVEIITPKNLVLVEGIMALVNKKIRALSELNIFIDASRENRLVRRIKRDQVERARTFDSIVTQYFTSVLPMYEEIIDPTKYYADIIINNDGQKNHSIEVLISILSKYLD</sequence>
<accession>A0A9D9DIA4</accession>
<proteinExistence type="predicted"/>
<keyword evidence="4" id="KW-0547">Nucleotide-binding</keyword>
<dbReference type="CDD" id="cd02023">
    <property type="entry name" value="UMPK"/>
    <property type="match status" value="1"/>
</dbReference>
<protein>
    <recommendedName>
        <fullName evidence="2">uridine/cytidine kinase</fullName>
        <ecNumber evidence="2">2.7.1.48</ecNumber>
    </recommendedName>
</protein>
<evidence type="ECO:0000256" key="4">
    <source>
        <dbReference type="ARBA" id="ARBA00022741"/>
    </source>
</evidence>
<evidence type="ECO:0000256" key="5">
    <source>
        <dbReference type="ARBA" id="ARBA00022777"/>
    </source>
</evidence>
<comment type="pathway">
    <text evidence="1">Pyrimidine metabolism; UMP biosynthesis via salvage pathway; UMP from uridine: step 1/1.</text>
</comment>
<evidence type="ECO:0000259" key="6">
    <source>
        <dbReference type="Pfam" id="PF00485"/>
    </source>
</evidence>
<dbReference type="NCBIfam" id="NF004018">
    <property type="entry name" value="PRK05480.1"/>
    <property type="match status" value="1"/>
</dbReference>
<dbReference type="Proteomes" id="UP000823613">
    <property type="component" value="Unassembled WGS sequence"/>
</dbReference>
<dbReference type="Gene3D" id="3.40.50.300">
    <property type="entry name" value="P-loop containing nucleotide triphosphate hydrolases"/>
    <property type="match status" value="1"/>
</dbReference>
<organism evidence="7 8">
    <name type="scientific">Candidatus Onthovivens merdipullorum</name>
    <dbReference type="NCBI Taxonomy" id="2840889"/>
    <lineage>
        <taxon>Bacteria</taxon>
        <taxon>Bacillati</taxon>
        <taxon>Bacillota</taxon>
        <taxon>Bacilli</taxon>
        <taxon>Bacillales</taxon>
        <taxon>Candidatus Onthovivens</taxon>
    </lineage>
</organism>
<evidence type="ECO:0000256" key="2">
    <source>
        <dbReference type="ARBA" id="ARBA00012137"/>
    </source>
</evidence>
<dbReference type="PRINTS" id="PR00988">
    <property type="entry name" value="URIDINKINASE"/>
</dbReference>
<evidence type="ECO:0000313" key="8">
    <source>
        <dbReference type="Proteomes" id="UP000823613"/>
    </source>
</evidence>
<name>A0A9D9DIA4_9BACL</name>
<dbReference type="Pfam" id="PF00485">
    <property type="entry name" value="PRK"/>
    <property type="match status" value="1"/>
</dbReference>
<gene>
    <name evidence="7" type="primary">udk</name>
    <name evidence="7" type="ORF">IAC58_02075</name>
</gene>